<protein>
    <submittedName>
        <fullName evidence="2">Uncharacterized protein</fullName>
    </submittedName>
</protein>
<dbReference type="EMBL" id="JAPWDV010000004">
    <property type="protein sequence ID" value="KAJ6215956.1"/>
    <property type="molecule type" value="Genomic_DNA"/>
</dbReference>
<name>A0A9Q0LZ93_BLOTA</name>
<feature type="compositionally biased region" description="Low complexity" evidence="1">
    <location>
        <begin position="678"/>
        <end position="689"/>
    </location>
</feature>
<feature type="compositionally biased region" description="Acidic residues" evidence="1">
    <location>
        <begin position="373"/>
        <end position="383"/>
    </location>
</feature>
<keyword evidence="3" id="KW-1185">Reference proteome</keyword>
<organism evidence="2 3">
    <name type="scientific">Blomia tropicalis</name>
    <name type="common">Mite</name>
    <dbReference type="NCBI Taxonomy" id="40697"/>
    <lineage>
        <taxon>Eukaryota</taxon>
        <taxon>Metazoa</taxon>
        <taxon>Ecdysozoa</taxon>
        <taxon>Arthropoda</taxon>
        <taxon>Chelicerata</taxon>
        <taxon>Arachnida</taxon>
        <taxon>Acari</taxon>
        <taxon>Acariformes</taxon>
        <taxon>Sarcoptiformes</taxon>
        <taxon>Astigmata</taxon>
        <taxon>Glycyphagoidea</taxon>
        <taxon>Echimyopodidae</taxon>
        <taxon>Blomia</taxon>
    </lineage>
</organism>
<feature type="region of interest" description="Disordered" evidence="1">
    <location>
        <begin position="741"/>
        <end position="790"/>
    </location>
</feature>
<accession>A0A9Q0LZ93</accession>
<feature type="compositionally biased region" description="Polar residues" evidence="1">
    <location>
        <begin position="771"/>
        <end position="784"/>
    </location>
</feature>
<feature type="compositionally biased region" description="Low complexity" evidence="1">
    <location>
        <begin position="745"/>
        <end position="759"/>
    </location>
</feature>
<comment type="caution">
    <text evidence="2">The sequence shown here is derived from an EMBL/GenBank/DDBJ whole genome shotgun (WGS) entry which is preliminary data.</text>
</comment>
<sequence>MDMKQADNKEDKSGGINCFNHIHSYVHNNDENVHYINDRIYARVNKSIQRCKQSNENDNNNNNNNGKLSDYLQCIEPYHKIKNHKLINGKIMNPMIIYNGMIQSSSDDNSGTGIKCITGSMEHRMRTLPVVALYQLIHCLVQCTFTNAVILTFGGHWYSPFQSNLIRRCLMFHSIWWTFDSIAHRSRASIKLSAYSIDYDRMVDLMAIDHNTQLVPSEHSCFNKRQAADLLQHAFQRFESNTVFYRLSAAALNTFVAKFNGQESIIDNGSLSIEQQIVDLLERGKTIDSKSNVIETVISLLSSKDEHQNNSDRNGKIHLTLIGDLDESEKNQTTNSRLFRLFDRLKKLKQFESIDNCITNQQWSNGSQLSNDNVDDNDEDNDGDRESVPTMVVQHEKHRRVRHLHNNEELWVDGPNVINGLSMTSSTTSPQQSNQTTNKSIIINNDSNDIQHKNHRIEQWIRATFSSDTNEQSINNENVDCKPTIDQTLLWLNNQQSSIMECYLPYGDLSQLSDRSQICDQTIDTKRMFVRKQPQQQSQKNVVNYGKLLNVNDLSGNNPDNATMVSTMLMLPPMAEPPKQLKLEQFLQQLSQITNSLTHNGAQHHIKSGNLNSGNTLIGELNLQPLTMTATNTTTTTTTTVALTAPPTAATTTTICGSNGSLKNVSNDKTNGMMKRNTTSTTTSGHGTISEGECWSILNTTKCGQQMISSNIINGIGMKRTDSASNSTGTAISSTALQSNCNNFQRSSQPSRPSATAAPPSQPSVVIVRRNGSNNPTSSGYESTIQDDDEEFDVDDVVVGGDDNRNQKLDHEWNDDGHVGSWETMNCFGKRQKLKKVKNENKSKMDSHLLYHHHPQQQHNQSSHINNELTTNSYKAPINAATLIYHQPKGAINGHSKLTITTTKAANDSIELDQRSMSSNIQAQCCTLFCCAIKRK</sequence>
<evidence type="ECO:0000313" key="3">
    <source>
        <dbReference type="Proteomes" id="UP001142055"/>
    </source>
</evidence>
<gene>
    <name evidence="2" type="ORF">RDWZM_010456</name>
</gene>
<evidence type="ECO:0000313" key="2">
    <source>
        <dbReference type="EMBL" id="KAJ6215956.1"/>
    </source>
</evidence>
<evidence type="ECO:0000256" key="1">
    <source>
        <dbReference type="SAM" id="MobiDB-lite"/>
    </source>
</evidence>
<dbReference type="AlphaFoldDB" id="A0A9Q0LZ93"/>
<feature type="region of interest" description="Disordered" evidence="1">
    <location>
        <begin position="666"/>
        <end position="689"/>
    </location>
</feature>
<feature type="region of interest" description="Disordered" evidence="1">
    <location>
        <begin position="362"/>
        <end position="386"/>
    </location>
</feature>
<dbReference type="Proteomes" id="UP001142055">
    <property type="component" value="Chromosome 4"/>
</dbReference>
<proteinExistence type="predicted"/>
<reference evidence="2" key="1">
    <citation type="submission" date="2022-12" db="EMBL/GenBank/DDBJ databases">
        <title>Genome assemblies of Blomia tropicalis.</title>
        <authorList>
            <person name="Cui Y."/>
        </authorList>
    </citation>
    <scope>NUCLEOTIDE SEQUENCE</scope>
    <source>
        <tissue evidence="2">Adult mites</tissue>
    </source>
</reference>